<reference evidence="1" key="1">
    <citation type="submission" date="2021-01" db="EMBL/GenBank/DDBJ databases">
        <authorList>
            <person name="Corre E."/>
            <person name="Pelletier E."/>
            <person name="Niang G."/>
            <person name="Scheremetjew M."/>
            <person name="Finn R."/>
            <person name="Kale V."/>
            <person name="Holt S."/>
            <person name="Cochrane G."/>
            <person name="Meng A."/>
            <person name="Brown T."/>
            <person name="Cohen L."/>
        </authorList>
    </citation>
    <scope>NUCLEOTIDE SEQUENCE</scope>
    <source>
        <strain evidence="1">B650</strain>
    </source>
</reference>
<organism evidence="1">
    <name type="scientific">Leptocylindrus danicus</name>
    <dbReference type="NCBI Taxonomy" id="163516"/>
    <lineage>
        <taxon>Eukaryota</taxon>
        <taxon>Sar</taxon>
        <taxon>Stramenopiles</taxon>
        <taxon>Ochrophyta</taxon>
        <taxon>Bacillariophyta</taxon>
        <taxon>Coscinodiscophyceae</taxon>
        <taxon>Chaetocerotophycidae</taxon>
        <taxon>Leptocylindrales</taxon>
        <taxon>Leptocylindraceae</taxon>
        <taxon>Leptocylindrus</taxon>
    </lineage>
</organism>
<evidence type="ECO:0000313" key="1">
    <source>
        <dbReference type="EMBL" id="CAD9612317.1"/>
    </source>
</evidence>
<sequence>MRSTATTRNKNTATVNQINPPKKHMQSFWNLLESPHIGERSDFSSTSTLILREETSALHTICTDEHDCDDDAPLGLTIAEFPPICIIKDKQSICSSAIRSKTFDDSGFVIGEYVEDACVVKHVEVGSIAYRAGFRKGDVVCIAPRFNDVGNSNLELRFATYEEIRAYLKSRTRPLTLVVRRFQRSNTNVSNGFRKTTTGASSSTCRDDADDPISVEKSMDTLYVRCKRVYGWDDALTKRVQQSYLQFMKLVVSLEDFSCQTLSPSKLVHEMWQQHVLDVKAYKLFCEKLCDESDHLILFDPDKKCTNLEQTRLFLKAKYEREVDNEIWRDEYHLPKVVHAAAASDDSHLSNASTIKELSSPSLPNSLVARDAEASEPLPTCTNNTKSRTSNEIACVKNISGDGSGGVDVRNKKRLRNEAVESKPSSDADRPFAVTSNVNITKPSTDQLQSTDYPISARTHDDEEDKGSEFIITLNMEQCKSGTIVKCKLDPTVVTIRKIIKKAAEELGVERASIEIIHVGHGVISKGTLASNNVQSGDELDVLPLQFF</sequence>
<protein>
    <recommendedName>
        <fullName evidence="2">Ubiquitin-like domain-containing protein</fullName>
    </recommendedName>
</protein>
<dbReference type="EMBL" id="HBGY01032600">
    <property type="protein sequence ID" value="CAD9612317.1"/>
    <property type="molecule type" value="Transcribed_RNA"/>
</dbReference>
<dbReference type="AlphaFoldDB" id="A0A7S2LRH9"/>
<dbReference type="InterPro" id="IPR036034">
    <property type="entry name" value="PDZ_sf"/>
</dbReference>
<proteinExistence type="predicted"/>
<dbReference type="Gene3D" id="2.30.42.10">
    <property type="match status" value="1"/>
</dbReference>
<dbReference type="SUPFAM" id="SSF50156">
    <property type="entry name" value="PDZ domain-like"/>
    <property type="match status" value="1"/>
</dbReference>
<accession>A0A7S2LRH9</accession>
<gene>
    <name evidence="1" type="ORF">LDAN0321_LOCUS20393</name>
</gene>
<name>A0A7S2LRH9_9STRA</name>
<evidence type="ECO:0008006" key="2">
    <source>
        <dbReference type="Google" id="ProtNLM"/>
    </source>
</evidence>